<protein>
    <recommendedName>
        <fullName evidence="3">Reverse transcriptase domain-containing protein</fullName>
    </recommendedName>
</protein>
<comment type="caution">
    <text evidence="1">The sequence shown here is derived from an EMBL/GenBank/DDBJ whole genome shotgun (WGS) entry which is preliminary data.</text>
</comment>
<dbReference type="AlphaFoldDB" id="A0AAN7NQP6"/>
<name>A0AAN7NQP6_MYCAM</name>
<organism evidence="1 2">
    <name type="scientific">Mycteria americana</name>
    <name type="common">Wood stork</name>
    <dbReference type="NCBI Taxonomy" id="33587"/>
    <lineage>
        <taxon>Eukaryota</taxon>
        <taxon>Metazoa</taxon>
        <taxon>Chordata</taxon>
        <taxon>Craniata</taxon>
        <taxon>Vertebrata</taxon>
        <taxon>Euteleostomi</taxon>
        <taxon>Archelosauria</taxon>
        <taxon>Archosauria</taxon>
        <taxon>Dinosauria</taxon>
        <taxon>Saurischia</taxon>
        <taxon>Theropoda</taxon>
        <taxon>Coelurosauria</taxon>
        <taxon>Aves</taxon>
        <taxon>Neognathae</taxon>
        <taxon>Neoaves</taxon>
        <taxon>Aequornithes</taxon>
        <taxon>Ciconiiformes</taxon>
        <taxon>Ciconiidae</taxon>
        <taxon>Mycteria</taxon>
    </lineage>
</organism>
<evidence type="ECO:0008006" key="3">
    <source>
        <dbReference type="Google" id="ProtNLM"/>
    </source>
</evidence>
<gene>
    <name evidence="1" type="ORF">QYF61_006852</name>
</gene>
<proteinExistence type="predicted"/>
<sequence>MNNKKIIRRSQHGFTKGKSCLTNLINFCGEMATKMIKGLGYLSYEERLRQLGLFRGSESAASRVTVPSTRVHTGVPACPVQQHRNSSDALAICQPRRIAIAVIKMFPGTAEALSNLTLNVSRDGASITSLGNLFQCFTTLIAKKFLPYISSLNLPSFSLKQLPLVLSQQALLKREVFQPSDHFCGPPLDLLQQVHVLLVLRTPELSTVLQPRIGLAFWHRAGSCPAFHPPAPQVLLHRAALNPFIPQPVLIPGVAPTQVQEPALGLVKPHEVHTRPLLQLVQVPLDGLPSLRYVNCTTQLGVICKLAEGALNPTVYVLMKILNTTGPNTDP</sequence>
<reference evidence="1 2" key="1">
    <citation type="journal article" date="2023" name="J. Hered.">
        <title>Chromosome-level genome of the wood stork (Mycteria americana) provides insight into avian chromosome evolution.</title>
        <authorList>
            <person name="Flamio R. Jr."/>
            <person name="Ramstad K.M."/>
        </authorList>
    </citation>
    <scope>NUCLEOTIDE SEQUENCE [LARGE SCALE GENOMIC DNA]</scope>
    <source>
        <strain evidence="1">JAX WOST 10</strain>
    </source>
</reference>
<evidence type="ECO:0000313" key="1">
    <source>
        <dbReference type="EMBL" id="KAK4829842.1"/>
    </source>
</evidence>
<dbReference type="Proteomes" id="UP001333110">
    <property type="component" value="Unassembled WGS sequence"/>
</dbReference>
<accession>A0AAN7NQP6</accession>
<keyword evidence="2" id="KW-1185">Reference proteome</keyword>
<dbReference type="EMBL" id="JAUNZN010000001">
    <property type="protein sequence ID" value="KAK4829842.1"/>
    <property type="molecule type" value="Genomic_DNA"/>
</dbReference>
<evidence type="ECO:0000313" key="2">
    <source>
        <dbReference type="Proteomes" id="UP001333110"/>
    </source>
</evidence>